<evidence type="ECO:0000259" key="2">
    <source>
        <dbReference type="Pfam" id="PF02517"/>
    </source>
</evidence>
<keyword evidence="3" id="KW-0378">Hydrolase</keyword>
<gene>
    <name evidence="3" type="ORF">H8L47_26115</name>
</gene>
<evidence type="ECO:0000256" key="1">
    <source>
        <dbReference type="SAM" id="Phobius"/>
    </source>
</evidence>
<feature type="domain" description="CAAX prenyl protease 2/Lysostaphin resistance protein A-like" evidence="2">
    <location>
        <begin position="142"/>
        <end position="234"/>
    </location>
</feature>
<dbReference type="RefSeq" id="WP_186956736.1">
    <property type="nucleotide sequence ID" value="NZ_JACOFX010000023.1"/>
</dbReference>
<dbReference type="PANTHER" id="PTHR36435:SF1">
    <property type="entry name" value="CAAX AMINO TERMINAL PROTEASE FAMILY PROTEIN"/>
    <property type="match status" value="1"/>
</dbReference>
<feature type="transmembrane region" description="Helical" evidence="1">
    <location>
        <begin position="142"/>
        <end position="166"/>
    </location>
</feature>
<keyword evidence="3" id="KW-0645">Protease</keyword>
<accession>A0ABR6ZH87</accession>
<keyword evidence="1" id="KW-0472">Membrane</keyword>
<feature type="transmembrane region" description="Helical" evidence="1">
    <location>
        <begin position="6"/>
        <end position="26"/>
    </location>
</feature>
<feature type="transmembrane region" description="Helical" evidence="1">
    <location>
        <begin position="178"/>
        <end position="196"/>
    </location>
</feature>
<dbReference type="Pfam" id="PF02517">
    <property type="entry name" value="Rce1-like"/>
    <property type="match status" value="1"/>
</dbReference>
<feature type="transmembrane region" description="Helical" evidence="1">
    <location>
        <begin position="208"/>
        <end position="239"/>
    </location>
</feature>
<evidence type="ECO:0000313" key="4">
    <source>
        <dbReference type="Proteomes" id="UP000646911"/>
    </source>
</evidence>
<keyword evidence="3" id="KW-0482">Metalloprotease</keyword>
<dbReference type="GO" id="GO:0008237">
    <property type="term" value="F:metallopeptidase activity"/>
    <property type="evidence" value="ECO:0007669"/>
    <property type="project" value="UniProtKB-KW"/>
</dbReference>
<organism evidence="3 4">
    <name type="scientific">Undibacterium umbellatum</name>
    <dbReference type="NCBI Taxonomy" id="2762300"/>
    <lineage>
        <taxon>Bacteria</taxon>
        <taxon>Pseudomonadati</taxon>
        <taxon>Pseudomonadota</taxon>
        <taxon>Betaproteobacteria</taxon>
        <taxon>Burkholderiales</taxon>
        <taxon>Oxalobacteraceae</taxon>
        <taxon>Undibacterium</taxon>
    </lineage>
</organism>
<keyword evidence="1" id="KW-1133">Transmembrane helix</keyword>
<name>A0ABR6ZH87_9BURK</name>
<reference evidence="3 4" key="1">
    <citation type="submission" date="2020-08" db="EMBL/GenBank/DDBJ databases">
        <title>Novel species isolated from subtropical streams in China.</title>
        <authorList>
            <person name="Lu H."/>
        </authorList>
    </citation>
    <scope>NUCLEOTIDE SEQUENCE [LARGE SCALE GENOMIC DNA]</scope>
    <source>
        <strain evidence="3 4">NL8W</strain>
    </source>
</reference>
<dbReference type="InterPro" id="IPR052710">
    <property type="entry name" value="CAAX_protease"/>
</dbReference>
<feature type="transmembrane region" description="Helical" evidence="1">
    <location>
        <begin position="55"/>
        <end position="77"/>
    </location>
</feature>
<sequence>MPALMDLLPVTLQAIFIAIVICLTLTEDQRKTARLQAHTSSAARLSTYKRGIATWWAYAFTAGLLIHPPQLFIAAGAKNDMAWLNNSQLAAGVAITVLVIYFFLAFMPAAHCIIKPQARLSYWKELRNYYFLFPVSKQERRWWILLSLTAGICEEIFFRGLLLQFIQGQSHANWHVDLNVALIISALVFGICHYYQGISGIIRTTIGGLLFGLLTILTNSLWLSILLHVLVDLVVLVIYKPEEDFSESAARLVVGCEPGVMDGWTRI</sequence>
<comment type="caution">
    <text evidence="3">The sequence shown here is derived from an EMBL/GenBank/DDBJ whole genome shotgun (WGS) entry which is preliminary data.</text>
</comment>
<proteinExistence type="predicted"/>
<keyword evidence="4" id="KW-1185">Reference proteome</keyword>
<evidence type="ECO:0000313" key="3">
    <source>
        <dbReference type="EMBL" id="MBC3911054.1"/>
    </source>
</evidence>
<dbReference type="PANTHER" id="PTHR36435">
    <property type="entry name" value="SLR1288 PROTEIN"/>
    <property type="match status" value="1"/>
</dbReference>
<dbReference type="Proteomes" id="UP000646911">
    <property type="component" value="Unassembled WGS sequence"/>
</dbReference>
<dbReference type="EMBL" id="JACOFX010000023">
    <property type="protein sequence ID" value="MBC3911054.1"/>
    <property type="molecule type" value="Genomic_DNA"/>
</dbReference>
<protein>
    <submittedName>
        <fullName evidence="3">CPBP family intramembrane metalloprotease</fullName>
    </submittedName>
</protein>
<keyword evidence="1" id="KW-0812">Transmembrane</keyword>
<dbReference type="InterPro" id="IPR003675">
    <property type="entry name" value="Rce1/LyrA-like_dom"/>
</dbReference>
<feature type="transmembrane region" description="Helical" evidence="1">
    <location>
        <begin position="89"/>
        <end position="114"/>
    </location>
</feature>